<comment type="caution">
    <text evidence="1">The sequence shown here is derived from an EMBL/GenBank/DDBJ whole genome shotgun (WGS) entry which is preliminary data.</text>
</comment>
<gene>
    <name evidence="1" type="ORF">ENL31_01495</name>
</gene>
<accession>A0A7J3TA19</accession>
<evidence type="ECO:0000313" key="1">
    <source>
        <dbReference type="EMBL" id="HHE75787.1"/>
    </source>
</evidence>
<sequence>MKKHGELSARYDDRYGRWRWLLAYLIARTRSKDNERLLKEIESLIYKNIEHLPVAVRWVEYMTRE</sequence>
<reference evidence="1" key="1">
    <citation type="journal article" date="2020" name="mSystems">
        <title>Genome- and Community-Level Interaction Insights into Carbon Utilization and Element Cycling Functions of Hydrothermarchaeota in Hydrothermal Sediment.</title>
        <authorList>
            <person name="Zhou Z."/>
            <person name="Liu Y."/>
            <person name="Xu W."/>
            <person name="Pan J."/>
            <person name="Luo Z.H."/>
            <person name="Li M."/>
        </authorList>
    </citation>
    <scope>NUCLEOTIDE SEQUENCE [LARGE SCALE GENOMIC DNA]</scope>
    <source>
        <strain evidence="1">HyVt-85</strain>
    </source>
</reference>
<dbReference type="Proteomes" id="UP000886130">
    <property type="component" value="Unassembled WGS sequence"/>
</dbReference>
<organism evidence="1">
    <name type="scientific">Candidatus Aciduliprofundum boonei</name>
    <dbReference type="NCBI Taxonomy" id="379547"/>
    <lineage>
        <taxon>Archaea</taxon>
        <taxon>Methanobacteriati</taxon>
        <taxon>Thermoplasmatota</taxon>
        <taxon>DHVE2 group</taxon>
        <taxon>Candidatus Aciduliprofundum</taxon>
    </lineage>
</organism>
<dbReference type="EMBL" id="DRTM01000108">
    <property type="protein sequence ID" value="HHE75787.1"/>
    <property type="molecule type" value="Genomic_DNA"/>
</dbReference>
<name>A0A7J3TA19_9ARCH</name>
<protein>
    <submittedName>
        <fullName evidence="1">Uncharacterized protein</fullName>
    </submittedName>
</protein>
<proteinExistence type="predicted"/>
<dbReference type="AlphaFoldDB" id="A0A7J3TA19"/>